<feature type="region of interest" description="Disordered" evidence="1">
    <location>
        <begin position="44"/>
        <end position="84"/>
    </location>
</feature>
<keyword evidence="3" id="KW-1185">Reference proteome</keyword>
<comment type="caution">
    <text evidence="2">The sequence shown here is derived from an EMBL/GenBank/DDBJ whole genome shotgun (WGS) entry which is preliminary data.</text>
</comment>
<evidence type="ECO:0000313" key="2">
    <source>
        <dbReference type="EMBL" id="GIY85429.1"/>
    </source>
</evidence>
<gene>
    <name evidence="2" type="ORF">CDAR_426041</name>
</gene>
<reference evidence="2 3" key="1">
    <citation type="submission" date="2021-06" db="EMBL/GenBank/DDBJ databases">
        <title>Caerostris darwini draft genome.</title>
        <authorList>
            <person name="Kono N."/>
            <person name="Arakawa K."/>
        </authorList>
    </citation>
    <scope>NUCLEOTIDE SEQUENCE [LARGE SCALE GENOMIC DNA]</scope>
</reference>
<dbReference type="AlphaFoldDB" id="A0AAV4WUV1"/>
<proteinExistence type="predicted"/>
<evidence type="ECO:0000256" key="1">
    <source>
        <dbReference type="SAM" id="MobiDB-lite"/>
    </source>
</evidence>
<protein>
    <submittedName>
        <fullName evidence="2">Uncharacterized protein</fullName>
    </submittedName>
</protein>
<dbReference type="Proteomes" id="UP001054837">
    <property type="component" value="Unassembled WGS sequence"/>
</dbReference>
<evidence type="ECO:0000313" key="3">
    <source>
        <dbReference type="Proteomes" id="UP001054837"/>
    </source>
</evidence>
<name>A0AAV4WUV1_9ARAC</name>
<feature type="compositionally biased region" description="Basic and acidic residues" evidence="1">
    <location>
        <begin position="46"/>
        <end position="84"/>
    </location>
</feature>
<accession>A0AAV4WUV1</accession>
<sequence length="84" mass="9558">MLKKKTELYRRKQNNRVRESYLHLGHELLLVPGGVGVPWGGVPPHLESDAAVGERQDDHGQHERDHEHGGRVQLPKREALNLTL</sequence>
<organism evidence="2 3">
    <name type="scientific">Caerostris darwini</name>
    <dbReference type="NCBI Taxonomy" id="1538125"/>
    <lineage>
        <taxon>Eukaryota</taxon>
        <taxon>Metazoa</taxon>
        <taxon>Ecdysozoa</taxon>
        <taxon>Arthropoda</taxon>
        <taxon>Chelicerata</taxon>
        <taxon>Arachnida</taxon>
        <taxon>Araneae</taxon>
        <taxon>Araneomorphae</taxon>
        <taxon>Entelegynae</taxon>
        <taxon>Araneoidea</taxon>
        <taxon>Araneidae</taxon>
        <taxon>Caerostris</taxon>
    </lineage>
</organism>
<dbReference type="EMBL" id="BPLQ01015049">
    <property type="protein sequence ID" value="GIY85429.1"/>
    <property type="molecule type" value="Genomic_DNA"/>
</dbReference>